<keyword evidence="3" id="KW-1185">Reference proteome</keyword>
<gene>
    <name evidence="2" type="ORF">VN97_g9381</name>
</gene>
<evidence type="ECO:0000313" key="3">
    <source>
        <dbReference type="Proteomes" id="UP001227192"/>
    </source>
</evidence>
<dbReference type="EMBL" id="LACB01000377">
    <property type="protein sequence ID" value="KAJ9484015.1"/>
    <property type="molecule type" value="Genomic_DNA"/>
</dbReference>
<evidence type="ECO:0000313" key="2">
    <source>
        <dbReference type="EMBL" id="KAJ9484015.1"/>
    </source>
</evidence>
<accession>A0AAI9TB05</accession>
<reference evidence="2" key="1">
    <citation type="submission" date="2015-06" db="EMBL/GenBank/DDBJ databases">
        <authorList>
            <person name="Nguyen H."/>
        </authorList>
    </citation>
    <scope>NUCLEOTIDE SEQUENCE</scope>
    <source>
        <strain evidence="2">DAOM 180753</strain>
    </source>
</reference>
<organism evidence="2 3">
    <name type="scientific">Penicillium thymicola</name>
    <dbReference type="NCBI Taxonomy" id="293382"/>
    <lineage>
        <taxon>Eukaryota</taxon>
        <taxon>Fungi</taxon>
        <taxon>Dikarya</taxon>
        <taxon>Ascomycota</taxon>
        <taxon>Pezizomycotina</taxon>
        <taxon>Eurotiomycetes</taxon>
        <taxon>Eurotiomycetidae</taxon>
        <taxon>Eurotiales</taxon>
        <taxon>Aspergillaceae</taxon>
        <taxon>Penicillium</taxon>
    </lineage>
</organism>
<proteinExistence type="predicted"/>
<feature type="region of interest" description="Disordered" evidence="1">
    <location>
        <begin position="31"/>
        <end position="54"/>
    </location>
</feature>
<evidence type="ECO:0000256" key="1">
    <source>
        <dbReference type="SAM" id="MobiDB-lite"/>
    </source>
</evidence>
<dbReference type="AlphaFoldDB" id="A0AAI9TB05"/>
<protein>
    <submittedName>
        <fullName evidence="2">Uncharacterized protein</fullName>
    </submittedName>
</protein>
<name>A0AAI9TB05_PENTH</name>
<dbReference type="Proteomes" id="UP001227192">
    <property type="component" value="Unassembled WGS sequence"/>
</dbReference>
<comment type="caution">
    <text evidence="2">The sequence shown here is derived from an EMBL/GenBank/DDBJ whole genome shotgun (WGS) entry which is preliminary data.</text>
</comment>
<reference evidence="2" key="2">
    <citation type="journal article" date="2016" name="Fungal Biol.">
        <title>Ochratoxin A production by Penicillium thymicola.</title>
        <authorList>
            <person name="Nguyen H.D.T."/>
            <person name="McMullin D.R."/>
            <person name="Ponomareva E."/>
            <person name="Riley R."/>
            <person name="Pomraning K.R."/>
            <person name="Baker S.E."/>
            <person name="Seifert K.A."/>
        </authorList>
    </citation>
    <scope>NUCLEOTIDE SEQUENCE</scope>
    <source>
        <strain evidence="2">DAOM 180753</strain>
    </source>
</reference>
<sequence length="78" mass="8279">MSPAAIALNETSPAPTAVHPLRNNLFLLQSSLPPPPHYSNPPLPLPPSSHIPAQLPQSLAHTQPIVPLAPASIQIYQI</sequence>
<feature type="compositionally biased region" description="Pro residues" evidence="1">
    <location>
        <begin position="32"/>
        <end position="49"/>
    </location>
</feature>